<reference evidence="5 6" key="1">
    <citation type="journal article" date="2004" name="Syst. Appl. Microbiol.">
        <title>Cryptoendolithic actinomycetes from antarctic sandstone rock samples: Micromonospora endolithica sp. nov. and two isolates related to Micromonospora coerulea Jensen 1932.</title>
        <authorList>
            <person name="Hirsch P."/>
            <person name="Mevs U."/>
            <person name="Kroppenstedt R.M."/>
            <person name="Schumann P."/>
            <person name="Stackebrandt E."/>
        </authorList>
    </citation>
    <scope>NUCLEOTIDE SEQUENCE [LARGE SCALE GENOMIC DNA]</scope>
    <source>
        <strain evidence="5 6">JCM 12677</strain>
    </source>
</reference>
<dbReference type="InterPro" id="IPR015422">
    <property type="entry name" value="PyrdxlP-dep_Trfase_small"/>
</dbReference>
<dbReference type="PANTHER" id="PTHR43094">
    <property type="entry name" value="AMINOTRANSFERASE"/>
    <property type="match status" value="1"/>
</dbReference>
<dbReference type="FunFam" id="3.40.640.10:FF:000004">
    <property type="entry name" value="Acetylornithine aminotransferase"/>
    <property type="match status" value="1"/>
</dbReference>
<dbReference type="PROSITE" id="PS00600">
    <property type="entry name" value="AA_TRANSFER_CLASS_3"/>
    <property type="match status" value="1"/>
</dbReference>
<dbReference type="GO" id="GO:0008483">
    <property type="term" value="F:transaminase activity"/>
    <property type="evidence" value="ECO:0007669"/>
    <property type="project" value="UniProtKB-KW"/>
</dbReference>
<evidence type="ECO:0000256" key="1">
    <source>
        <dbReference type="ARBA" id="ARBA00001933"/>
    </source>
</evidence>
<keyword evidence="5" id="KW-0808">Transferase</keyword>
<sequence>MGETSRVLPPDLRVEYPRAARAAGCYLYDDQGREYLDGCSSAIAVNVGHGNPEILDAIRAQLDTITYCYRTQFANEPAERLAAELVRLAPGDLSHVQFTNSGSEGTEAAIRLALQYWQEVGRPERRLVVSRDVSYHGATLGALAVSGHEARRRPLAALLPDLPRAPRADCHRCPFGLTRDTCALDCASAVEQTILAAGPGNVAAFIMEPVVGAAGGAVPAPPGYLTAVAEICRRHDVLLIADEVMTGLGRTGRWFGVDAESVAPDLLVLGKGMSAGYLPIGAVLVDARIHAAIHDGSGTSALGHTYSANPLAAASAAAVVDFLVRYDVPARAARAGDRLRRGLAAVLAARGVAADVRGAGLLLGVDLTPHDPDRDHGVTAAALTAAAFEERLLIYPAGTDAVPRAVIVAPPLTITDAELDQLVDRFAAALDRVVPVADRRST</sequence>
<dbReference type="InterPro" id="IPR049704">
    <property type="entry name" value="Aminotrans_3_PPA_site"/>
</dbReference>
<keyword evidence="6" id="KW-1185">Reference proteome</keyword>
<protein>
    <submittedName>
        <fullName evidence="5">Aminotransferase class III-fold pyridoxal phosphate-dependent enzyme</fullName>
    </submittedName>
</protein>
<comment type="cofactor">
    <cofactor evidence="1">
        <name>pyridoxal 5'-phosphate</name>
        <dbReference type="ChEBI" id="CHEBI:597326"/>
    </cofactor>
</comment>
<keyword evidence="3 4" id="KW-0663">Pyridoxal phosphate</keyword>
<dbReference type="AlphaFoldDB" id="A0A3A9ZHD8"/>
<evidence type="ECO:0000313" key="5">
    <source>
        <dbReference type="EMBL" id="RKN47831.1"/>
    </source>
</evidence>
<keyword evidence="5" id="KW-0032">Aminotransferase</keyword>
<comment type="caution">
    <text evidence="5">The sequence shown here is derived from an EMBL/GenBank/DDBJ whole genome shotgun (WGS) entry which is preliminary data.</text>
</comment>
<evidence type="ECO:0000256" key="2">
    <source>
        <dbReference type="ARBA" id="ARBA00008954"/>
    </source>
</evidence>
<comment type="similarity">
    <text evidence="2 4">Belongs to the class-III pyridoxal-phosphate-dependent aminotransferase family.</text>
</comment>
<dbReference type="Pfam" id="PF00202">
    <property type="entry name" value="Aminotran_3"/>
    <property type="match status" value="1"/>
</dbReference>
<dbReference type="GO" id="GO:0030170">
    <property type="term" value="F:pyridoxal phosphate binding"/>
    <property type="evidence" value="ECO:0007669"/>
    <property type="project" value="InterPro"/>
</dbReference>
<dbReference type="SUPFAM" id="SSF53383">
    <property type="entry name" value="PLP-dependent transferases"/>
    <property type="match status" value="1"/>
</dbReference>
<evidence type="ECO:0000313" key="6">
    <source>
        <dbReference type="Proteomes" id="UP000281726"/>
    </source>
</evidence>
<organism evidence="5 6">
    <name type="scientific">Micromonospora endolithica</name>
    <dbReference type="NCBI Taxonomy" id="230091"/>
    <lineage>
        <taxon>Bacteria</taxon>
        <taxon>Bacillati</taxon>
        <taxon>Actinomycetota</taxon>
        <taxon>Actinomycetes</taxon>
        <taxon>Micromonosporales</taxon>
        <taxon>Micromonosporaceae</taxon>
        <taxon>Micromonospora</taxon>
    </lineage>
</organism>
<evidence type="ECO:0000256" key="4">
    <source>
        <dbReference type="RuleBase" id="RU003560"/>
    </source>
</evidence>
<proteinExistence type="inferred from homology"/>
<name>A0A3A9ZHD8_9ACTN</name>
<dbReference type="InterPro" id="IPR015421">
    <property type="entry name" value="PyrdxlP-dep_Trfase_major"/>
</dbReference>
<dbReference type="PIRSF" id="PIRSF000521">
    <property type="entry name" value="Transaminase_4ab_Lys_Orn"/>
    <property type="match status" value="1"/>
</dbReference>
<dbReference type="CDD" id="cd00610">
    <property type="entry name" value="OAT_like"/>
    <property type="match status" value="1"/>
</dbReference>
<dbReference type="OrthoDB" id="9801052at2"/>
<dbReference type="EMBL" id="RBAK01000004">
    <property type="protein sequence ID" value="RKN47831.1"/>
    <property type="molecule type" value="Genomic_DNA"/>
</dbReference>
<dbReference type="PANTHER" id="PTHR43094:SF1">
    <property type="entry name" value="AMINOTRANSFERASE CLASS-III"/>
    <property type="match status" value="1"/>
</dbReference>
<dbReference type="Gene3D" id="3.40.640.10">
    <property type="entry name" value="Type I PLP-dependent aspartate aminotransferase-like (Major domain)"/>
    <property type="match status" value="1"/>
</dbReference>
<dbReference type="RefSeq" id="WP_120728791.1">
    <property type="nucleotide sequence ID" value="NZ_RBAK01000004.1"/>
</dbReference>
<dbReference type="Gene3D" id="3.90.1150.10">
    <property type="entry name" value="Aspartate Aminotransferase, domain 1"/>
    <property type="match status" value="1"/>
</dbReference>
<dbReference type="InterPro" id="IPR005814">
    <property type="entry name" value="Aminotrans_3"/>
</dbReference>
<dbReference type="InterPro" id="IPR015424">
    <property type="entry name" value="PyrdxlP-dep_Trfase"/>
</dbReference>
<evidence type="ECO:0000256" key="3">
    <source>
        <dbReference type="ARBA" id="ARBA00022898"/>
    </source>
</evidence>
<dbReference type="Proteomes" id="UP000281726">
    <property type="component" value="Unassembled WGS sequence"/>
</dbReference>
<accession>A0A3A9ZHD8</accession>
<gene>
    <name evidence="5" type="ORF">D7223_13910</name>
</gene>